<feature type="signal peptide" evidence="4">
    <location>
        <begin position="1"/>
        <end position="19"/>
    </location>
</feature>
<name>A0A2M8HDX6_9GAMM</name>
<feature type="domain" description="Outer membrane protein beta-barrel" evidence="5">
    <location>
        <begin position="5"/>
        <end position="228"/>
    </location>
</feature>
<feature type="chain" id="PRO_5014902522" description="Outer membrane protein beta-barrel domain-containing protein" evidence="4">
    <location>
        <begin position="20"/>
        <end position="228"/>
    </location>
</feature>
<evidence type="ECO:0000256" key="4">
    <source>
        <dbReference type="SAM" id="SignalP"/>
    </source>
</evidence>
<evidence type="ECO:0000256" key="1">
    <source>
        <dbReference type="ARBA" id="ARBA00004370"/>
    </source>
</evidence>
<dbReference type="PANTHER" id="PTHR34001">
    <property type="entry name" value="BLL7405 PROTEIN"/>
    <property type="match status" value="1"/>
</dbReference>
<gene>
    <name evidence="6" type="ORF">CUC44_02160</name>
</gene>
<sequence length="228" mass="24388">MKTSFIAASLLALSGNALASTESWEGFYIGGNLGYGAGDIKDQSNPDAAEQSMDGMTGGIQAGHNWQFENNIVLGVEAGLSFNDINESWHDQENNQFSPYYGKDGIKQSGSFNIKLGYAIDNFLPYVTTGITVAKMEHSLGCDKSSVPTTTGCNSNFNTSTSDIGAGANIGAGVMYKFNKNFSGGIEYLYTDLGTSSVSLNDPNYPSASERNMDTSFSTITAKINYHF</sequence>
<evidence type="ECO:0000313" key="7">
    <source>
        <dbReference type="Proteomes" id="UP000232060"/>
    </source>
</evidence>
<evidence type="ECO:0000313" key="6">
    <source>
        <dbReference type="EMBL" id="PJC94769.1"/>
    </source>
</evidence>
<dbReference type="RefSeq" id="WP_100858363.1">
    <property type="nucleotide sequence ID" value="NZ_PGCP01000003.1"/>
</dbReference>
<protein>
    <recommendedName>
        <fullName evidence="5">Outer membrane protein beta-barrel domain-containing protein</fullName>
    </recommendedName>
</protein>
<dbReference type="InterPro" id="IPR051692">
    <property type="entry name" value="OMP-like"/>
</dbReference>
<reference evidence="6 7" key="1">
    <citation type="submission" date="2017-11" db="EMBL/GenBank/DDBJ databases">
        <title>Draft genome sequence of environmental isolate Aeromonas lusitania sp. nov. MDC 2473.</title>
        <authorList>
            <person name="Colston S.M."/>
            <person name="Navarro A."/>
            <person name="Martinez-Murcia A.J."/>
            <person name="Graf J."/>
        </authorList>
    </citation>
    <scope>NUCLEOTIDE SEQUENCE [LARGE SCALE GENOMIC DNA]</scope>
    <source>
        <strain evidence="6 7">MDC 2473</strain>
    </source>
</reference>
<dbReference type="PANTHER" id="PTHR34001:SF3">
    <property type="entry name" value="BLL7405 PROTEIN"/>
    <property type="match status" value="1"/>
</dbReference>
<dbReference type="Proteomes" id="UP000232060">
    <property type="component" value="Unassembled WGS sequence"/>
</dbReference>
<dbReference type="AlphaFoldDB" id="A0A2M8HDX6"/>
<evidence type="ECO:0000256" key="3">
    <source>
        <dbReference type="ARBA" id="ARBA00023136"/>
    </source>
</evidence>
<dbReference type="GO" id="GO:0016020">
    <property type="term" value="C:membrane"/>
    <property type="evidence" value="ECO:0007669"/>
    <property type="project" value="UniProtKB-SubCell"/>
</dbReference>
<comment type="subcellular location">
    <subcellularLocation>
        <location evidence="1">Membrane</location>
    </subcellularLocation>
</comment>
<keyword evidence="2 4" id="KW-0732">Signal</keyword>
<evidence type="ECO:0000256" key="2">
    <source>
        <dbReference type="ARBA" id="ARBA00022729"/>
    </source>
</evidence>
<organism evidence="6 7">
    <name type="scientific">Aeromonas lusitana</name>
    <dbReference type="NCBI Taxonomy" id="931529"/>
    <lineage>
        <taxon>Bacteria</taxon>
        <taxon>Pseudomonadati</taxon>
        <taxon>Pseudomonadota</taxon>
        <taxon>Gammaproteobacteria</taxon>
        <taxon>Aeromonadales</taxon>
        <taxon>Aeromonadaceae</taxon>
        <taxon>Aeromonas</taxon>
    </lineage>
</organism>
<proteinExistence type="predicted"/>
<dbReference type="InterPro" id="IPR011250">
    <property type="entry name" value="OMP/PagP_B-barrel"/>
</dbReference>
<evidence type="ECO:0000259" key="5">
    <source>
        <dbReference type="Pfam" id="PF13505"/>
    </source>
</evidence>
<dbReference type="Gene3D" id="2.40.160.20">
    <property type="match status" value="1"/>
</dbReference>
<comment type="caution">
    <text evidence="6">The sequence shown here is derived from an EMBL/GenBank/DDBJ whole genome shotgun (WGS) entry which is preliminary data.</text>
</comment>
<dbReference type="InterPro" id="IPR027385">
    <property type="entry name" value="Beta-barrel_OMP"/>
</dbReference>
<dbReference type="OrthoDB" id="9815357at2"/>
<accession>A0A2M8HDX6</accession>
<dbReference type="Pfam" id="PF13505">
    <property type="entry name" value="OMP_b-brl"/>
    <property type="match status" value="1"/>
</dbReference>
<dbReference type="SUPFAM" id="SSF56925">
    <property type="entry name" value="OMPA-like"/>
    <property type="match status" value="1"/>
</dbReference>
<dbReference type="EMBL" id="PGCP01000003">
    <property type="protein sequence ID" value="PJC94769.1"/>
    <property type="molecule type" value="Genomic_DNA"/>
</dbReference>
<keyword evidence="7" id="KW-1185">Reference proteome</keyword>
<keyword evidence="3" id="KW-0472">Membrane</keyword>